<feature type="domain" description="DUF7788" evidence="1">
    <location>
        <begin position="36"/>
        <end position="143"/>
    </location>
</feature>
<evidence type="ECO:0000313" key="2">
    <source>
        <dbReference type="EnsemblPlants" id="QL03p056500:mrna"/>
    </source>
</evidence>
<dbReference type="PANTHER" id="PTHR31373:SF17">
    <property type="entry name" value="OS06G0652100 PROTEIN"/>
    <property type="match status" value="1"/>
</dbReference>
<organism evidence="2 3">
    <name type="scientific">Quercus lobata</name>
    <name type="common">Valley oak</name>
    <dbReference type="NCBI Taxonomy" id="97700"/>
    <lineage>
        <taxon>Eukaryota</taxon>
        <taxon>Viridiplantae</taxon>
        <taxon>Streptophyta</taxon>
        <taxon>Embryophyta</taxon>
        <taxon>Tracheophyta</taxon>
        <taxon>Spermatophyta</taxon>
        <taxon>Magnoliopsida</taxon>
        <taxon>eudicotyledons</taxon>
        <taxon>Gunneridae</taxon>
        <taxon>Pentapetalae</taxon>
        <taxon>rosids</taxon>
        <taxon>fabids</taxon>
        <taxon>Fagales</taxon>
        <taxon>Fagaceae</taxon>
        <taxon>Quercus</taxon>
    </lineage>
</organism>
<reference evidence="2 3" key="1">
    <citation type="journal article" date="2016" name="G3 (Bethesda)">
        <title>First Draft Assembly and Annotation of the Genome of a California Endemic Oak Quercus lobata Nee (Fagaceae).</title>
        <authorList>
            <person name="Sork V.L."/>
            <person name="Fitz-Gibbon S.T."/>
            <person name="Puiu D."/>
            <person name="Crepeau M."/>
            <person name="Gugger P.F."/>
            <person name="Sherman R."/>
            <person name="Stevens K."/>
            <person name="Langley C.H."/>
            <person name="Pellegrini M."/>
            <person name="Salzberg S.L."/>
        </authorList>
    </citation>
    <scope>NUCLEOTIDE SEQUENCE [LARGE SCALE GENOMIC DNA]</scope>
    <source>
        <strain evidence="2 3">cv. SW786</strain>
    </source>
</reference>
<name>A0A7N2R1P4_QUELO</name>
<dbReference type="EMBL" id="LRBV02000003">
    <property type="status" value="NOT_ANNOTATED_CDS"/>
    <property type="molecule type" value="Genomic_DNA"/>
</dbReference>
<reference evidence="2" key="2">
    <citation type="submission" date="2021-01" db="UniProtKB">
        <authorList>
            <consortium name="EnsemblPlants"/>
        </authorList>
    </citation>
    <scope>IDENTIFICATION</scope>
</reference>
<accession>A0A7N2R1P4</accession>
<dbReference type="Pfam" id="PF25043">
    <property type="entry name" value="DUF7788"/>
    <property type="match status" value="1"/>
</dbReference>
<dbReference type="InterPro" id="IPR056690">
    <property type="entry name" value="DUF7788"/>
</dbReference>
<proteinExistence type="predicted"/>
<dbReference type="InterPro" id="IPR011205">
    <property type="entry name" value="UCP015417_vWA"/>
</dbReference>
<evidence type="ECO:0000313" key="3">
    <source>
        <dbReference type="Proteomes" id="UP000594261"/>
    </source>
</evidence>
<dbReference type="Gramene" id="QL03p056500:mrna">
    <property type="protein sequence ID" value="QL03p056500:mrna"/>
    <property type="gene ID" value="QL03p056500"/>
</dbReference>
<dbReference type="InParanoid" id="A0A7N2R1P4"/>
<dbReference type="AlphaFoldDB" id="A0A7N2R1P4"/>
<sequence length="199" mass="23296">MRKSMHEDSSKPYRAPGAHGKENWLYRMPDHLMWTLKRLKEIKDLRSKLKIMKPQDYFFIEILDVLDKVLNMALECNLSTDKMIKKIFIFTYTGDPFLGCWKTDSEPIRKKFEMNGYVMPNIVCWDLKFRFIPIVTTTGDMNTCLASTTGHGWCVYSYSSTAPDWCLLFLWNTVTLEIITLPPLNLKAQISDESNRYLS</sequence>
<dbReference type="EnsemblPlants" id="QL03p056500:mrna">
    <property type="protein sequence ID" value="QL03p056500:mrna"/>
    <property type="gene ID" value="QL03p056500"/>
</dbReference>
<evidence type="ECO:0000259" key="1">
    <source>
        <dbReference type="Pfam" id="PF25043"/>
    </source>
</evidence>
<protein>
    <recommendedName>
        <fullName evidence="1">DUF7788 domain-containing protein</fullName>
    </recommendedName>
</protein>
<dbReference type="PANTHER" id="PTHR31373">
    <property type="entry name" value="OS06G0652100 PROTEIN"/>
    <property type="match status" value="1"/>
</dbReference>
<dbReference type="Proteomes" id="UP000594261">
    <property type="component" value="Chromosome 3"/>
</dbReference>
<keyword evidence="3" id="KW-1185">Reference proteome</keyword>